<name>Q8KC09_CHLTE</name>
<dbReference type="HOGENOM" id="CLU_3287009_0_0_10"/>
<protein>
    <recommendedName>
        <fullName evidence="3">Lipoprotein</fullName>
    </recommendedName>
</protein>
<dbReference type="AlphaFoldDB" id="Q8KC09"/>
<evidence type="ECO:0000313" key="2">
    <source>
        <dbReference type="Proteomes" id="UP000001007"/>
    </source>
</evidence>
<accession>Q8KC09</accession>
<dbReference type="PROSITE" id="PS51257">
    <property type="entry name" value="PROKAR_LIPOPROTEIN"/>
    <property type="match status" value="1"/>
</dbReference>
<dbReference type="STRING" id="194439.CT1621"/>
<organism evidence="1 2">
    <name type="scientific">Chlorobaculum tepidum (strain ATCC 49652 / DSM 12025 / NBRC 103806 / TLS)</name>
    <name type="common">Chlorobium tepidum</name>
    <dbReference type="NCBI Taxonomy" id="194439"/>
    <lineage>
        <taxon>Bacteria</taxon>
        <taxon>Pseudomonadati</taxon>
        <taxon>Chlorobiota</taxon>
        <taxon>Chlorobiia</taxon>
        <taxon>Chlorobiales</taxon>
        <taxon>Chlorobiaceae</taxon>
        <taxon>Chlorobaculum</taxon>
    </lineage>
</organism>
<sequence>MKNLVSRTAGVALLSVMTVISGCSKSDNPVSEAVSSLSGE</sequence>
<dbReference type="EMBL" id="AE006470">
    <property type="protein sequence ID" value="AAM72846.1"/>
    <property type="molecule type" value="Genomic_DNA"/>
</dbReference>
<proteinExistence type="predicted"/>
<dbReference type="EnsemblBacteria" id="AAM72846">
    <property type="protein sequence ID" value="AAM72846"/>
    <property type="gene ID" value="CT1621"/>
</dbReference>
<keyword evidence="2" id="KW-1185">Reference proteome</keyword>
<dbReference type="Proteomes" id="UP000001007">
    <property type="component" value="Chromosome"/>
</dbReference>
<evidence type="ECO:0008006" key="3">
    <source>
        <dbReference type="Google" id="ProtNLM"/>
    </source>
</evidence>
<evidence type="ECO:0000313" key="1">
    <source>
        <dbReference type="EMBL" id="AAM72846.1"/>
    </source>
</evidence>
<reference evidence="1 2" key="1">
    <citation type="journal article" date="2002" name="Proc. Natl. Acad. Sci. U.S.A.">
        <title>The complete genome sequence of Chlorobium tepidum TLS, a photosynthetic, anaerobic, green-sulfur bacterium.</title>
        <authorList>
            <person name="Eisen J.A."/>
            <person name="Nelson K.E."/>
            <person name="Paulsen I.T."/>
            <person name="Heidelberg J.F."/>
            <person name="Wu M."/>
            <person name="Dodson R.J."/>
            <person name="Deboy R."/>
            <person name="Gwinn M.L."/>
            <person name="Nelson W.C."/>
            <person name="Haft D.H."/>
            <person name="Hickey E.K."/>
            <person name="Peterson J.D."/>
            <person name="Durkin A.S."/>
            <person name="Kolonay J.L."/>
            <person name="Yang F."/>
            <person name="Holt I."/>
            <person name="Umayam L.A."/>
            <person name="Mason T."/>
            <person name="Brenner M."/>
            <person name="Shea T.P."/>
            <person name="Parksey D."/>
            <person name="Nierman W.C."/>
            <person name="Feldblyum T.V."/>
            <person name="Hansen C.L."/>
            <person name="Craven M.B."/>
            <person name="Radune D."/>
            <person name="Vamathevan J."/>
            <person name="Khouri H."/>
            <person name="White O."/>
            <person name="Gruber T.M."/>
            <person name="Ketchum K.A."/>
            <person name="Venter J.C."/>
            <person name="Tettelin H."/>
            <person name="Bryant D.A."/>
            <person name="Fraser C.M."/>
        </authorList>
    </citation>
    <scope>NUCLEOTIDE SEQUENCE [LARGE SCALE GENOMIC DNA]</scope>
    <source>
        <strain evidence="2">ATCC 49652 / DSM 12025 / NBRC 103806 / TLS</strain>
    </source>
</reference>
<dbReference type="KEGG" id="cte:CT1621"/>
<dbReference type="PATRIC" id="fig|194439.7.peg.1464"/>
<gene>
    <name evidence="1" type="ordered locus">CT1621</name>
</gene>